<dbReference type="InterPro" id="IPR001041">
    <property type="entry name" value="2Fe-2S_ferredoxin-type"/>
</dbReference>
<dbReference type="PANTHER" id="PTHR23426:SF65">
    <property type="entry name" value="FERREDOXIN-2, MITOCHONDRIAL"/>
    <property type="match status" value="1"/>
</dbReference>
<dbReference type="InterPro" id="IPR012675">
    <property type="entry name" value="Beta-grasp_dom_sf"/>
</dbReference>
<protein>
    <submittedName>
        <fullName evidence="8">2Fe-2S ferredoxin</fullName>
    </submittedName>
</protein>
<dbReference type="Gene3D" id="3.10.20.30">
    <property type="match status" value="1"/>
</dbReference>
<evidence type="ECO:0000256" key="2">
    <source>
        <dbReference type="ARBA" id="ARBA00022714"/>
    </source>
</evidence>
<sequence length="106" mass="11109">MPRVTFIAADGTVTEAEGDIGQSVMSIAVNAGIEVILAECGGACACGTCHCYVDADWVERLAPPSESEAAMIECVIAPKPESRLTCQLRLSSELDGLVLHLPAAQY</sequence>
<dbReference type="RefSeq" id="WP_266348008.1">
    <property type="nucleotide sequence ID" value="NZ_JAPKNG010000002.1"/>
</dbReference>
<name>A0ABU0H445_9HYPH</name>
<dbReference type="PRINTS" id="PR00355">
    <property type="entry name" value="ADRENODOXIN"/>
</dbReference>
<accession>A0ABU0H445</accession>
<gene>
    <name evidence="8" type="ORF">QO014_001456</name>
</gene>
<organism evidence="8 9">
    <name type="scientific">Kaistia dalseonensis</name>
    <dbReference type="NCBI Taxonomy" id="410840"/>
    <lineage>
        <taxon>Bacteria</taxon>
        <taxon>Pseudomonadati</taxon>
        <taxon>Pseudomonadota</taxon>
        <taxon>Alphaproteobacteria</taxon>
        <taxon>Hyphomicrobiales</taxon>
        <taxon>Kaistiaceae</taxon>
        <taxon>Kaistia</taxon>
    </lineage>
</organism>
<evidence type="ECO:0000256" key="1">
    <source>
        <dbReference type="ARBA" id="ARBA00010914"/>
    </source>
</evidence>
<dbReference type="InterPro" id="IPR036010">
    <property type="entry name" value="2Fe-2S_ferredoxin-like_sf"/>
</dbReference>
<comment type="cofactor">
    <cofactor evidence="6">
        <name>[2Fe-2S] cluster</name>
        <dbReference type="ChEBI" id="CHEBI:190135"/>
    </cofactor>
</comment>
<dbReference type="Pfam" id="PF00111">
    <property type="entry name" value="Fer2"/>
    <property type="match status" value="1"/>
</dbReference>
<evidence type="ECO:0000259" key="7">
    <source>
        <dbReference type="PROSITE" id="PS51085"/>
    </source>
</evidence>
<dbReference type="InterPro" id="IPR001055">
    <property type="entry name" value="Adrenodoxin-like"/>
</dbReference>
<comment type="similarity">
    <text evidence="1">Belongs to the adrenodoxin/putidaredoxin family.</text>
</comment>
<dbReference type="PROSITE" id="PS51085">
    <property type="entry name" value="2FE2S_FER_2"/>
    <property type="match status" value="1"/>
</dbReference>
<evidence type="ECO:0000256" key="4">
    <source>
        <dbReference type="ARBA" id="ARBA00023004"/>
    </source>
</evidence>
<dbReference type="SUPFAM" id="SSF54292">
    <property type="entry name" value="2Fe-2S ferredoxin-like"/>
    <property type="match status" value="1"/>
</dbReference>
<keyword evidence="5" id="KW-0411">Iron-sulfur</keyword>
<evidence type="ECO:0000313" key="9">
    <source>
        <dbReference type="Proteomes" id="UP001241603"/>
    </source>
</evidence>
<dbReference type="CDD" id="cd00207">
    <property type="entry name" value="fer2"/>
    <property type="match status" value="1"/>
</dbReference>
<feature type="domain" description="2Fe-2S ferredoxin-type" evidence="7">
    <location>
        <begin position="2"/>
        <end position="105"/>
    </location>
</feature>
<evidence type="ECO:0000256" key="5">
    <source>
        <dbReference type="ARBA" id="ARBA00023014"/>
    </source>
</evidence>
<proteinExistence type="inferred from homology"/>
<dbReference type="EMBL" id="JAUSVO010000002">
    <property type="protein sequence ID" value="MDQ0437071.1"/>
    <property type="molecule type" value="Genomic_DNA"/>
</dbReference>
<comment type="caution">
    <text evidence="8">The sequence shown here is derived from an EMBL/GenBank/DDBJ whole genome shotgun (WGS) entry which is preliminary data.</text>
</comment>
<dbReference type="Proteomes" id="UP001241603">
    <property type="component" value="Unassembled WGS sequence"/>
</dbReference>
<evidence type="ECO:0000256" key="6">
    <source>
        <dbReference type="ARBA" id="ARBA00034078"/>
    </source>
</evidence>
<evidence type="ECO:0000256" key="3">
    <source>
        <dbReference type="ARBA" id="ARBA00022723"/>
    </source>
</evidence>
<keyword evidence="4" id="KW-0408">Iron</keyword>
<keyword evidence="9" id="KW-1185">Reference proteome</keyword>
<evidence type="ECO:0000313" key="8">
    <source>
        <dbReference type="EMBL" id="MDQ0437071.1"/>
    </source>
</evidence>
<dbReference type="PANTHER" id="PTHR23426">
    <property type="entry name" value="FERREDOXIN/ADRENODOXIN"/>
    <property type="match status" value="1"/>
</dbReference>
<keyword evidence="2" id="KW-0001">2Fe-2S</keyword>
<reference evidence="8 9" key="1">
    <citation type="submission" date="2023-07" db="EMBL/GenBank/DDBJ databases">
        <title>Genomic Encyclopedia of Type Strains, Phase IV (KMG-IV): sequencing the most valuable type-strain genomes for metagenomic binning, comparative biology and taxonomic classification.</title>
        <authorList>
            <person name="Goeker M."/>
        </authorList>
    </citation>
    <scope>NUCLEOTIDE SEQUENCE [LARGE SCALE GENOMIC DNA]</scope>
    <source>
        <strain evidence="8 9">B6-8</strain>
    </source>
</reference>
<keyword evidence="3" id="KW-0479">Metal-binding</keyword>